<feature type="domain" description="Restriction endonuclease type II-like" evidence="4">
    <location>
        <begin position="1635"/>
        <end position="1732"/>
    </location>
</feature>
<dbReference type="InterPro" id="IPR021754">
    <property type="entry name" value="DUF3320"/>
</dbReference>
<dbReference type="Gene3D" id="3.40.960.10">
    <property type="entry name" value="VSR Endonuclease"/>
    <property type="match status" value="1"/>
</dbReference>
<dbReference type="Pfam" id="PF13195">
    <property type="entry name" value="DUF4011"/>
    <property type="match status" value="1"/>
</dbReference>
<dbReference type="InterPro" id="IPR025103">
    <property type="entry name" value="DUF4011"/>
</dbReference>
<dbReference type="PANTHER" id="PTHR10887:SF530">
    <property type="entry name" value="SUPERFAMILY I DNA HELICASES"/>
    <property type="match status" value="1"/>
</dbReference>
<evidence type="ECO:0000259" key="4">
    <source>
        <dbReference type="Pfam" id="PF18741"/>
    </source>
</evidence>
<evidence type="ECO:0000259" key="1">
    <source>
        <dbReference type="Pfam" id="PF11784"/>
    </source>
</evidence>
<gene>
    <name evidence="5" type="ORF">BC343_09870</name>
</gene>
<dbReference type="GO" id="GO:0004386">
    <property type="term" value="F:helicase activity"/>
    <property type="evidence" value="ECO:0007669"/>
    <property type="project" value="UniProtKB-KW"/>
</dbReference>
<evidence type="ECO:0000259" key="3">
    <source>
        <dbReference type="Pfam" id="PF13087"/>
    </source>
</evidence>
<dbReference type="STRING" id="1792845.BC343_09870"/>
<organism evidence="5 6">
    <name type="scientific">Mucilaginibacter pedocola</name>
    <dbReference type="NCBI Taxonomy" id="1792845"/>
    <lineage>
        <taxon>Bacteria</taxon>
        <taxon>Pseudomonadati</taxon>
        <taxon>Bacteroidota</taxon>
        <taxon>Sphingobacteriia</taxon>
        <taxon>Sphingobacteriales</taxon>
        <taxon>Sphingobacteriaceae</taxon>
        <taxon>Mucilaginibacter</taxon>
    </lineage>
</organism>
<comment type="caution">
    <text evidence="5">The sequence shown here is derived from an EMBL/GenBank/DDBJ whole genome shotgun (WGS) entry which is preliminary data.</text>
</comment>
<dbReference type="Proteomes" id="UP000189739">
    <property type="component" value="Unassembled WGS sequence"/>
</dbReference>
<sequence>MSTFFLPIIPTLTLYMSDQAFNVIEVDVNYSPVINFALQQNHVPVIRELSVKNTSGADWQDVTVTLTAEPDFAQVWKQSIGGLSNQQAYVFKSISPVISSAYLAGLTEKVSGGLTLTVVADGETVHSQHYPVSLLAYDQWNGLALLPEMLAAFITPNHPEIVKIIRAASAILEGWTGNPSFDEYQSRNPNRVRKQMAAIYEAIAAYQFIYCTVPASFEENGQRIRLADTIFTNKLANCLDLSLLYAACLEAVGIHPIVAVIKGHAFAGGWLIDESFADAVNDDPSLLTKRAADGINELVMAEATCMNAGNHASFDDAVRSAEQKLMKTEDFLLFIDVKRARFSGIRPLPLRVPTSTGWEIVEEAKQSRSNALPEDIVVGQKLTSPDKIDVSKQRLWERKLLDLTLRNSLLNIRITKSVVQFLTVNAGKLEDALADGNEFQILGKPQDWTNNPRDTGVYEALHQTDPMADLVNNELSQKRLRAYLPEQELNASLTNLFRASRLSLEENGANTLYVGLGLLRWYETDLSERPRYAPILLMPVEIIRKSAQKGYIIRSREEETIMNITLLEMIRQDFGISIGGLETLPKDEKGVDVKLIFNIIRQAIMSKSRWDVEEQALLGVFSFSKFILWNDIHNNADKLARNNVVASLISGKLEWQPVEDTSAEAIDDGQLHPKNISLPISYDSSQLQAILASGEGKSFVLHGPPGTGKSQTITNIIANALYAGKKVLFVAAKKAALEVVENRLEAIGIGNFCLELHSNKSKKSAVLEQLKAATEIVQQDAPENFIAEAERLYALRNELNVYVAALHQKYPFGYSLFGLFTAYSQLPQGADSVSFPYPAIQTLTPEHLTQWRDAATELQAAALLAGNPKGHPLTAIAPKQYTPQVRQDAARLIESLITSLQQLNTQTAIVSDILKVGGLVKTHEQQTALNTLVALAAQAEDFPASLLQADAPEQNLAQAIGVAEHGKQRNALRVGLLSRFQKDILSYPAAQTLGEWNLAADKWFLPRWLKQRSLLKGINKLSISGAVNGDEVPALLQQAIAYREEQDMVDKAAWLAPTLGFLWQNGEGDWDKIARACEQVIQLNRAAGSITGSSGLKNWRTALAAEFSEGSRAYLSEHAALLNNYQKTVNDIAATESSLQSLLGVDFAALQHQQADWNAALLQNASGWLQNLDGLKDWYNWLTAKAQAIETGLQPVITAYENGAMPAADIALQFEKGFYRSAAEYIIEHTPQLATFNSGLFQEKIKRFRDISANFEKLSRKELYARLAARIPSFTQEASQSSEIGMLQRTIRNNGRAMPIRKIFDSIPHLLHRLTPCMLMSPISVAQYFDTDEVKFDLVIFDEASQMPTCEAVGAIARGSTVIVVGDPKQMPPTNFFSTNNIDEENIDKEDLESILDDCLALSMPSHHLLWHYRSKHESLIAFSNAKYYDNKLLTFPSTDDIVSKVGFVKVEGFYDKGRSRQNKFEAKAIVDEVIYRLSHPVLALRSMGIVTFSSVQQILVEDLLTDVFRLRPDLERIALEREEPIFIKNLENVQGDERDVILFSIGYGPDENGRVSLNFGPINREGGWRRLNVAVSRARYEMKVFSTLTSDQIDLNRTASEGVAGLKAFLAYAEKGKTALPARETVAIAQAASFENLVADELRKQGYEVHTQIGCSAYKIDLGIVDKENPSTYILGVLTDGQTYQNAKTSRDREIVQIDVLKMLGWNIHKIFSTEWWEKPGKVVSGIVEAINAAEANRNNTDVPPPLPPPIPVPDAEIKQAAQPVSAPSNRVSKSTNAETYEVTLLDAVQTNSGEDILLPQNRARIKAQLFNVLQTEAPISKNLLSKRVLSAWGISRMGARISTHFDSIISQMALQSTGNGQNTFYWGNGQNPDSYSQYRVPLNDAQKRDADDLPPQEIANAVRQILINQISLAQPDLVREAAKVFGYARIGTNVELAMQAGIALAVQMGYAVLKDGRVLLADR</sequence>
<dbReference type="PANTHER" id="PTHR10887">
    <property type="entry name" value="DNA2/NAM7 HELICASE FAMILY"/>
    <property type="match status" value="1"/>
</dbReference>
<evidence type="ECO:0000313" key="5">
    <source>
        <dbReference type="EMBL" id="OOQ57969.1"/>
    </source>
</evidence>
<feature type="domain" description="DNA2/NAM7 helicase-like C-terminal" evidence="3">
    <location>
        <begin position="1399"/>
        <end position="1586"/>
    </location>
</feature>
<dbReference type="CDD" id="cd18808">
    <property type="entry name" value="SF1_C_Upf1"/>
    <property type="match status" value="1"/>
</dbReference>
<keyword evidence="5" id="KW-0067">ATP-binding</keyword>
<dbReference type="SUPFAM" id="SSF52980">
    <property type="entry name" value="Restriction endonuclease-like"/>
    <property type="match status" value="1"/>
</dbReference>
<evidence type="ECO:0000259" key="2">
    <source>
        <dbReference type="Pfam" id="PF13086"/>
    </source>
</evidence>
<dbReference type="EMBL" id="MBTF01000034">
    <property type="protein sequence ID" value="OOQ57969.1"/>
    <property type="molecule type" value="Genomic_DNA"/>
</dbReference>
<dbReference type="Pfam" id="PF18741">
    <property type="entry name" value="MTES_1575"/>
    <property type="match status" value="1"/>
</dbReference>
<dbReference type="Pfam" id="PF13086">
    <property type="entry name" value="AAA_11"/>
    <property type="match status" value="2"/>
</dbReference>
<keyword evidence="5" id="KW-0378">Hydrolase</keyword>
<feature type="domain" description="DNA2/NAM7 helicase helicase" evidence="2">
    <location>
        <begin position="682"/>
        <end position="746"/>
    </location>
</feature>
<dbReference type="Gene3D" id="3.40.50.300">
    <property type="entry name" value="P-loop containing nucleotide triphosphate hydrolases"/>
    <property type="match status" value="3"/>
</dbReference>
<keyword evidence="6" id="KW-1185">Reference proteome</keyword>
<dbReference type="InterPro" id="IPR049468">
    <property type="entry name" value="Restrct_endonuc-II-like_dom"/>
</dbReference>
<dbReference type="InterPro" id="IPR047187">
    <property type="entry name" value="SF1_C_Upf1"/>
</dbReference>
<dbReference type="InterPro" id="IPR027417">
    <property type="entry name" value="P-loop_NTPase"/>
</dbReference>
<keyword evidence="5" id="KW-0347">Helicase</keyword>
<feature type="domain" description="DNA2/NAM7 helicase helicase" evidence="2">
    <location>
        <begin position="1331"/>
        <end position="1374"/>
    </location>
</feature>
<dbReference type="SUPFAM" id="SSF52540">
    <property type="entry name" value="P-loop containing nucleoside triphosphate hydrolases"/>
    <property type="match status" value="1"/>
</dbReference>
<dbReference type="InterPro" id="IPR045055">
    <property type="entry name" value="DNA2/NAM7-like"/>
</dbReference>
<dbReference type="FunFam" id="3.40.50.300:FF:002063">
    <property type="entry name" value="DNA helicase related protein"/>
    <property type="match status" value="1"/>
</dbReference>
<dbReference type="InterPro" id="IPR041677">
    <property type="entry name" value="DNA2/NAM7_AAA_11"/>
</dbReference>
<dbReference type="InterPro" id="IPR011335">
    <property type="entry name" value="Restrct_endonuc-II-like"/>
</dbReference>
<dbReference type="Gene3D" id="3.10.620.30">
    <property type="match status" value="1"/>
</dbReference>
<protein>
    <submittedName>
        <fullName evidence="5">DNA helicase</fullName>
    </submittedName>
</protein>
<dbReference type="Pfam" id="PF11784">
    <property type="entry name" value="DUF3320"/>
    <property type="match status" value="1"/>
</dbReference>
<evidence type="ECO:0000313" key="6">
    <source>
        <dbReference type="Proteomes" id="UP000189739"/>
    </source>
</evidence>
<proteinExistence type="predicted"/>
<dbReference type="InterPro" id="IPR041679">
    <property type="entry name" value="DNA2/NAM7-like_C"/>
</dbReference>
<feature type="domain" description="DUF3320" evidence="1">
    <location>
        <begin position="1797"/>
        <end position="1844"/>
    </location>
</feature>
<keyword evidence="5" id="KW-0547">Nucleotide-binding</keyword>
<reference evidence="5 6" key="1">
    <citation type="submission" date="2016-07" db="EMBL/GenBank/DDBJ databases">
        <title>Genomic analysis of zinc-resistant bacterium Mucilaginibacter pedocola TBZ30.</title>
        <authorList>
            <person name="Huang J."/>
            <person name="Tang J."/>
        </authorList>
    </citation>
    <scope>NUCLEOTIDE SEQUENCE [LARGE SCALE GENOMIC DNA]</scope>
    <source>
        <strain evidence="5 6">TBZ30</strain>
    </source>
</reference>
<dbReference type="Pfam" id="PF13087">
    <property type="entry name" value="AAA_12"/>
    <property type="match status" value="1"/>
</dbReference>
<name>A0A1S9PAL1_9SPHI</name>
<accession>A0A1S9PAL1</accession>